<feature type="transmembrane region" description="Helical" evidence="1">
    <location>
        <begin position="162"/>
        <end position="186"/>
    </location>
</feature>
<feature type="transmembrane region" description="Helical" evidence="1">
    <location>
        <begin position="198"/>
        <end position="218"/>
    </location>
</feature>
<reference evidence="3" key="1">
    <citation type="journal article" date="2017" name="Genome Biol.">
        <title>Comparative genomics reveals high biological diversity and specific adaptations in the industrially and medically important fungal genus Aspergillus.</title>
        <authorList>
            <person name="de Vries R.P."/>
            <person name="Riley R."/>
            <person name="Wiebenga A."/>
            <person name="Aguilar-Osorio G."/>
            <person name="Amillis S."/>
            <person name="Uchima C.A."/>
            <person name="Anderluh G."/>
            <person name="Asadollahi M."/>
            <person name="Askin M."/>
            <person name="Barry K."/>
            <person name="Battaglia E."/>
            <person name="Bayram O."/>
            <person name="Benocci T."/>
            <person name="Braus-Stromeyer S.A."/>
            <person name="Caldana C."/>
            <person name="Canovas D."/>
            <person name="Cerqueira G.C."/>
            <person name="Chen F."/>
            <person name="Chen W."/>
            <person name="Choi C."/>
            <person name="Clum A."/>
            <person name="Dos Santos R.A."/>
            <person name="Damasio A.R."/>
            <person name="Diallinas G."/>
            <person name="Emri T."/>
            <person name="Fekete E."/>
            <person name="Flipphi M."/>
            <person name="Freyberg S."/>
            <person name="Gallo A."/>
            <person name="Gournas C."/>
            <person name="Habgood R."/>
            <person name="Hainaut M."/>
            <person name="Harispe M.L."/>
            <person name="Henrissat B."/>
            <person name="Hilden K.S."/>
            <person name="Hope R."/>
            <person name="Hossain A."/>
            <person name="Karabika E."/>
            <person name="Karaffa L."/>
            <person name="Karanyi Z."/>
            <person name="Krasevec N."/>
            <person name="Kuo A."/>
            <person name="Kusch H."/>
            <person name="LaButti K."/>
            <person name="Lagendijk E.L."/>
            <person name="Lapidus A."/>
            <person name="Levasseur A."/>
            <person name="Lindquist E."/>
            <person name="Lipzen A."/>
            <person name="Logrieco A.F."/>
            <person name="MacCabe A."/>
            <person name="Maekelae M.R."/>
            <person name="Malavazi I."/>
            <person name="Melin P."/>
            <person name="Meyer V."/>
            <person name="Mielnichuk N."/>
            <person name="Miskei M."/>
            <person name="Molnar A.P."/>
            <person name="Mule G."/>
            <person name="Ngan C.Y."/>
            <person name="Orejas M."/>
            <person name="Orosz E."/>
            <person name="Ouedraogo J.P."/>
            <person name="Overkamp K.M."/>
            <person name="Park H.-S."/>
            <person name="Perrone G."/>
            <person name="Piumi F."/>
            <person name="Punt P.J."/>
            <person name="Ram A.F."/>
            <person name="Ramon A."/>
            <person name="Rauscher S."/>
            <person name="Record E."/>
            <person name="Riano-Pachon D.M."/>
            <person name="Robert V."/>
            <person name="Roehrig J."/>
            <person name="Ruller R."/>
            <person name="Salamov A."/>
            <person name="Salih N.S."/>
            <person name="Samson R.A."/>
            <person name="Sandor E."/>
            <person name="Sanguinetti M."/>
            <person name="Schuetze T."/>
            <person name="Sepcic K."/>
            <person name="Shelest E."/>
            <person name="Sherlock G."/>
            <person name="Sophianopoulou V."/>
            <person name="Squina F.M."/>
            <person name="Sun H."/>
            <person name="Susca A."/>
            <person name="Todd R.B."/>
            <person name="Tsang A."/>
            <person name="Unkles S.E."/>
            <person name="van de Wiele N."/>
            <person name="van Rossen-Uffink D."/>
            <person name="Oliveira J.V."/>
            <person name="Vesth T.C."/>
            <person name="Visser J."/>
            <person name="Yu J.-H."/>
            <person name="Zhou M."/>
            <person name="Andersen M.R."/>
            <person name="Archer D.B."/>
            <person name="Baker S.E."/>
            <person name="Benoit I."/>
            <person name="Brakhage A.A."/>
            <person name="Braus G.H."/>
            <person name="Fischer R."/>
            <person name="Frisvad J.C."/>
            <person name="Goldman G.H."/>
            <person name="Houbraken J."/>
            <person name="Oakley B."/>
            <person name="Pocsi I."/>
            <person name="Scazzocchio C."/>
            <person name="Seiboth B."/>
            <person name="vanKuyk P.A."/>
            <person name="Wortman J."/>
            <person name="Dyer P.S."/>
            <person name="Grigoriev I.V."/>
        </authorList>
    </citation>
    <scope>NUCLEOTIDE SEQUENCE [LARGE SCALE GENOMIC DNA]</scope>
    <source>
        <strain evidence="3">CBS 134.48</strain>
    </source>
</reference>
<gene>
    <name evidence="2" type="ORF">ASPTUDRAFT_837381</name>
</gene>
<dbReference type="OrthoDB" id="3449024at2759"/>
<evidence type="ECO:0000256" key="1">
    <source>
        <dbReference type="SAM" id="Phobius"/>
    </source>
</evidence>
<organism evidence="2 3">
    <name type="scientific">Aspergillus tubingensis (strain CBS 134.48)</name>
    <dbReference type="NCBI Taxonomy" id="767770"/>
    <lineage>
        <taxon>Eukaryota</taxon>
        <taxon>Fungi</taxon>
        <taxon>Dikarya</taxon>
        <taxon>Ascomycota</taxon>
        <taxon>Pezizomycotina</taxon>
        <taxon>Eurotiomycetes</taxon>
        <taxon>Eurotiomycetidae</taxon>
        <taxon>Eurotiales</taxon>
        <taxon>Aspergillaceae</taxon>
        <taxon>Aspergillus</taxon>
        <taxon>Aspergillus subgen. Circumdati</taxon>
    </lineage>
</organism>
<dbReference type="EMBL" id="KV878207">
    <property type="protein sequence ID" value="OJI80042.1"/>
    <property type="molecule type" value="Genomic_DNA"/>
</dbReference>
<proteinExistence type="predicted"/>
<keyword evidence="3" id="KW-1185">Reference proteome</keyword>
<feature type="transmembrane region" description="Helical" evidence="1">
    <location>
        <begin position="40"/>
        <end position="66"/>
    </location>
</feature>
<accession>A0A1L9MT53</accession>
<keyword evidence="1" id="KW-0812">Transmembrane</keyword>
<evidence type="ECO:0000313" key="3">
    <source>
        <dbReference type="Proteomes" id="UP000184304"/>
    </source>
</evidence>
<protein>
    <submittedName>
        <fullName evidence="2">Uncharacterized protein</fullName>
    </submittedName>
</protein>
<dbReference type="VEuPathDB" id="FungiDB:ASPTUDRAFT_837381"/>
<keyword evidence="1" id="KW-1133">Transmembrane helix</keyword>
<name>A0A1L9MT53_ASPTC</name>
<feature type="transmembrane region" description="Helical" evidence="1">
    <location>
        <begin position="86"/>
        <end position="108"/>
    </location>
</feature>
<evidence type="ECO:0000313" key="2">
    <source>
        <dbReference type="EMBL" id="OJI80042.1"/>
    </source>
</evidence>
<keyword evidence="1" id="KW-0472">Membrane</keyword>
<sequence length="267" mass="29902">MTISRSFSGAAMRRPLSICEKVLNKLCLRYQFFTPINWQLLSVASGFLFVTILFLAMIACGFIPPLPPSWGADKVYNHYDRHKKGIQAGAAMVVICSGLCLPYGAVVSKQLRLIRDVDPILGDLSLVACGVASVTFMMSSTFLGLATFRDYGPELTLLLSDLFWFTLIMQWPPFWIQSWTIAWAILSDKSSDPAFPRSLAILNFIAPLALSSATAIHLHQHGPYAWNGALTFWLAFVLFFAQVGLDLFTMRRNILRSRRLELAEQTN</sequence>
<dbReference type="OMA" id="AYCYLTA"/>
<feature type="transmembrane region" description="Helical" evidence="1">
    <location>
        <begin position="120"/>
        <end position="142"/>
    </location>
</feature>
<dbReference type="AlphaFoldDB" id="A0A1L9MT53"/>
<feature type="transmembrane region" description="Helical" evidence="1">
    <location>
        <begin position="230"/>
        <end position="249"/>
    </location>
</feature>
<dbReference type="Proteomes" id="UP000184304">
    <property type="component" value="Unassembled WGS sequence"/>
</dbReference>